<dbReference type="InterPro" id="IPR036390">
    <property type="entry name" value="WH_DNA-bd_sf"/>
</dbReference>
<dbReference type="Gene3D" id="6.10.140.190">
    <property type="match status" value="1"/>
</dbReference>
<evidence type="ECO:0000313" key="2">
    <source>
        <dbReference type="EMBL" id="CDK30413.1"/>
    </source>
</evidence>
<name>V6DHH1_9BACT</name>
<evidence type="ECO:0000313" key="3">
    <source>
        <dbReference type="Proteomes" id="UP000018769"/>
    </source>
</evidence>
<dbReference type="KEGG" id="dpb:BABL1_gene_604"/>
<proteinExistence type="predicted"/>
<dbReference type="SUPFAM" id="SSF46785">
    <property type="entry name" value="Winged helix' DNA-binding domain"/>
    <property type="match status" value="1"/>
</dbReference>
<feature type="domain" description="Transcription regulator PadR C-terminal" evidence="1">
    <location>
        <begin position="41"/>
        <end position="86"/>
    </location>
</feature>
<accession>V6DHH1</accession>
<organism evidence="2 3">
    <name type="scientific">Candidatus Babela massiliensis</name>
    <dbReference type="NCBI Taxonomy" id="673862"/>
    <lineage>
        <taxon>Bacteria</taxon>
        <taxon>Candidatus Babelota</taxon>
        <taxon>Candidatus Babeliae</taxon>
        <taxon>Candidatus Babeliales</taxon>
        <taxon>Candidatus Babeliaceae</taxon>
        <taxon>Candidatus Babela</taxon>
    </lineage>
</organism>
<dbReference type="Pfam" id="PF10400">
    <property type="entry name" value="Vir_act_alpha_C"/>
    <property type="match status" value="1"/>
</dbReference>
<gene>
    <name evidence="2" type="ORF">BABL1_gene_604</name>
</gene>
<dbReference type="PATRIC" id="fig|673862.3.peg.299"/>
<evidence type="ECO:0000259" key="1">
    <source>
        <dbReference type="Pfam" id="PF10400"/>
    </source>
</evidence>
<keyword evidence="3" id="KW-1185">Reference proteome</keyword>
<dbReference type="EMBL" id="HG793133">
    <property type="protein sequence ID" value="CDK30413.1"/>
    <property type="molecule type" value="Genomic_DNA"/>
</dbReference>
<dbReference type="HOGENOM" id="CLU_2380817_0_0_7"/>
<reference evidence="2 3" key="1">
    <citation type="journal article" date="2015" name="Biol. Direct">
        <title>Babela massiliensis, a representative of a widespread bacterial phylum with unusual adaptations to parasitism in amoebae.</title>
        <authorList>
            <person name="Pagnier I."/>
            <person name="Yutin N."/>
            <person name="Croce O."/>
            <person name="Makarova K.S."/>
            <person name="Wolf Y.I."/>
            <person name="Benamar S."/>
            <person name="Raoult D."/>
            <person name="Koonin E.V."/>
            <person name="La Scola B."/>
        </authorList>
    </citation>
    <scope>NUCLEOTIDE SEQUENCE [LARGE SCALE GENOMIC DNA]</scope>
    <source>
        <strain evidence="3">BABL1</strain>
    </source>
</reference>
<protein>
    <submittedName>
        <fullName evidence="2">PadR-like transcriptional regulator C-terminal part</fullName>
    </submittedName>
</protein>
<dbReference type="AlphaFoldDB" id="V6DHH1"/>
<dbReference type="Proteomes" id="UP000018769">
    <property type="component" value="Chromosome I"/>
</dbReference>
<sequence>MIVKIDTPTRNDRKRNVYTLTPAGQNIFENWLIQPSESVQLRNELLLKLFFGNLVPIEVNIEHLEKYKKELESKLSSFRAIENELSSINSRIFI</sequence>
<dbReference type="eggNOG" id="COG1695">
    <property type="taxonomic scope" value="Bacteria"/>
</dbReference>
<dbReference type="InterPro" id="IPR018309">
    <property type="entry name" value="Tscrpt_reg_PadR_C"/>
</dbReference>